<name>A0A2W5M7P6_ANCNO</name>
<evidence type="ECO:0000313" key="2">
    <source>
        <dbReference type="EMBL" id="PZQ15777.1"/>
    </source>
</evidence>
<evidence type="ECO:0000259" key="1">
    <source>
        <dbReference type="Pfam" id="PF09995"/>
    </source>
</evidence>
<dbReference type="GO" id="GO:0016491">
    <property type="term" value="F:oxidoreductase activity"/>
    <property type="evidence" value="ECO:0007669"/>
    <property type="project" value="InterPro"/>
</dbReference>
<reference evidence="2 3" key="1">
    <citation type="submission" date="2017-08" db="EMBL/GenBank/DDBJ databases">
        <title>Infants hospitalized years apart are colonized by the same room-sourced microbial strains.</title>
        <authorList>
            <person name="Brooks B."/>
            <person name="Olm M.R."/>
            <person name="Firek B.A."/>
            <person name="Baker R."/>
            <person name="Thomas B.C."/>
            <person name="Morowitz M.J."/>
            <person name="Banfield J.F."/>
        </authorList>
    </citation>
    <scope>NUCLEOTIDE SEQUENCE [LARGE SCALE GENOMIC DNA]</scope>
    <source>
        <strain evidence="2">S2_005_003_R2_43</strain>
    </source>
</reference>
<sequence>MKDIRRAIRDQALAAVGARPAGERAAPPAADGLFAPGSVVRKVHADFTSMMIGGVGSLLLQMLHPSALAGVWDHSDFRSDMPGRLRRTGRFVSVTTYGSREDALATIARVREIHARVRGALPDGTPYGADDPALLTWVHVAEAWCFLRSYLRYREPGLSAADQDRYFAEMAVVARLLGAEEVPTALRDAEEYVERMRPKLGWDRRTRRVASELLSQPAVTPALAPFNGLIFEAGIDLLPVWAAEMHGLRRPPPARRRIRLGAKGAGAVLRWAMSVDAVPRRS</sequence>
<dbReference type="InterPro" id="IPR018713">
    <property type="entry name" value="MPAB/Lcp_cat_dom"/>
</dbReference>
<keyword evidence="2" id="KW-0808">Transferase</keyword>
<dbReference type="Pfam" id="PF09995">
    <property type="entry name" value="MPAB_Lcp_cat"/>
    <property type="match status" value="1"/>
</dbReference>
<keyword evidence="2" id="KW-0418">Kinase</keyword>
<accession>A0A2W5M7P6</accession>
<dbReference type="GO" id="GO:0016301">
    <property type="term" value="F:kinase activity"/>
    <property type="evidence" value="ECO:0007669"/>
    <property type="project" value="UniProtKB-KW"/>
</dbReference>
<dbReference type="PANTHER" id="PTHR36151">
    <property type="entry name" value="BLR2777 PROTEIN"/>
    <property type="match status" value="1"/>
</dbReference>
<organism evidence="2 3">
    <name type="scientific">Ancylobacter novellus</name>
    <name type="common">Thiobacillus novellus</name>
    <dbReference type="NCBI Taxonomy" id="921"/>
    <lineage>
        <taxon>Bacteria</taxon>
        <taxon>Pseudomonadati</taxon>
        <taxon>Pseudomonadota</taxon>
        <taxon>Alphaproteobacteria</taxon>
        <taxon>Hyphomicrobiales</taxon>
        <taxon>Xanthobacteraceae</taxon>
        <taxon>Ancylobacter</taxon>
    </lineage>
</organism>
<dbReference type="Proteomes" id="UP000249577">
    <property type="component" value="Unassembled WGS sequence"/>
</dbReference>
<dbReference type="AlphaFoldDB" id="A0A2W5M7P6"/>
<comment type="caution">
    <text evidence="2">The sequence shown here is derived from an EMBL/GenBank/DDBJ whole genome shotgun (WGS) entry which is preliminary data.</text>
</comment>
<feature type="domain" description="ER-bound oxygenase mpaB/mpaB'/Rubber oxygenase catalytic" evidence="1">
    <location>
        <begin position="41"/>
        <end position="271"/>
    </location>
</feature>
<dbReference type="PANTHER" id="PTHR36151:SF3">
    <property type="entry name" value="ER-BOUND OXYGENASE MPAB_MPAB'_RUBBER OXYGENASE CATALYTIC DOMAIN-CONTAINING PROTEIN"/>
    <property type="match status" value="1"/>
</dbReference>
<proteinExistence type="predicted"/>
<dbReference type="EMBL" id="QFPN01000004">
    <property type="protein sequence ID" value="PZQ15777.1"/>
    <property type="molecule type" value="Genomic_DNA"/>
</dbReference>
<gene>
    <name evidence="2" type="ORF">DI565_07990</name>
</gene>
<protein>
    <submittedName>
        <fullName evidence="2">Histidine kinase</fullName>
    </submittedName>
</protein>
<evidence type="ECO:0000313" key="3">
    <source>
        <dbReference type="Proteomes" id="UP000249577"/>
    </source>
</evidence>